<dbReference type="PANTHER" id="PTHR31307:SF8">
    <property type="entry name" value="ALCOHOL DEHYDROGENASE TRANSCRIPTION FACTOR MYB_SANT-LIKE FAMILY PROTEIN"/>
    <property type="match status" value="1"/>
</dbReference>
<feature type="compositionally biased region" description="Basic and acidic residues" evidence="1">
    <location>
        <begin position="1"/>
        <end position="10"/>
    </location>
</feature>
<feature type="domain" description="Myb/SANT-like DNA-binding" evidence="2">
    <location>
        <begin position="122"/>
        <end position="206"/>
    </location>
</feature>
<feature type="compositionally biased region" description="Acidic residues" evidence="1">
    <location>
        <begin position="334"/>
        <end position="349"/>
    </location>
</feature>
<comment type="caution">
    <text evidence="3">The sequence shown here is derived from an EMBL/GenBank/DDBJ whole genome shotgun (WGS) entry which is preliminary data.</text>
</comment>
<dbReference type="InterPro" id="IPR044822">
    <property type="entry name" value="Myb_DNA-bind_4"/>
</dbReference>
<dbReference type="OrthoDB" id="691673at2759"/>
<dbReference type="AlphaFoldDB" id="A0A8X8C4R0"/>
<dbReference type="Pfam" id="PF13837">
    <property type="entry name" value="Myb_DNA-bind_4"/>
    <property type="match status" value="1"/>
</dbReference>
<gene>
    <name evidence="3" type="ORF">POTOM_057201</name>
</gene>
<dbReference type="Gene3D" id="1.10.10.60">
    <property type="entry name" value="Homeodomain-like"/>
    <property type="match status" value="1"/>
</dbReference>
<sequence length="356" mass="41686">MDYIEDDPRYPPKSYSLNRSKKHPLYPQRQTPTLHYNYDYDYDYDYDYLDVDEDGDELDDEFLDKNDSSYNPGGGYARKFQRNEEGFERYPKRQRLKNPVSNYEFAPRNPRLLAYGDGNSAVEWSEHEKFVLLEVWGDKFLQLGRNSLRSEDWVDVAEKVTETSKIERNEAQCRQMMDVLKRRYKKEKAKGGNFSKWAYFNKMDMLMKQESGTVGGFSLACGVDSGEYVFMDTRVYLDRANMNDEMRDSPCESEEEEEEEEEGGSAGNDGMKGLRVLAESVQKFGEIYGKIESSKREQMMELERMRIDFQMDLELQKKQILDRAQAEIAKIREEDDDEEDEDNSDDDDVSGGNISK</sequence>
<proteinExistence type="predicted"/>
<feature type="compositionally biased region" description="Acidic residues" evidence="1">
    <location>
        <begin position="251"/>
        <end position="263"/>
    </location>
</feature>
<keyword evidence="4" id="KW-1185">Reference proteome</keyword>
<evidence type="ECO:0000259" key="2">
    <source>
        <dbReference type="Pfam" id="PF13837"/>
    </source>
</evidence>
<reference evidence="3" key="1">
    <citation type="journal article" date="2020" name="bioRxiv">
        <title>Hybrid origin of Populus tomentosa Carr. identified through genome sequencing and phylogenomic analysis.</title>
        <authorList>
            <person name="An X."/>
            <person name="Gao K."/>
            <person name="Chen Z."/>
            <person name="Li J."/>
            <person name="Yang X."/>
            <person name="Yang X."/>
            <person name="Zhou J."/>
            <person name="Guo T."/>
            <person name="Zhao T."/>
            <person name="Huang S."/>
            <person name="Miao D."/>
            <person name="Khan W.U."/>
            <person name="Rao P."/>
            <person name="Ye M."/>
            <person name="Lei B."/>
            <person name="Liao W."/>
            <person name="Wang J."/>
            <person name="Ji L."/>
            <person name="Li Y."/>
            <person name="Guo B."/>
            <person name="Mustafa N.S."/>
            <person name="Li S."/>
            <person name="Yun Q."/>
            <person name="Keller S.R."/>
            <person name="Mao J."/>
            <person name="Zhang R."/>
            <person name="Strauss S.H."/>
        </authorList>
    </citation>
    <scope>NUCLEOTIDE SEQUENCE</scope>
    <source>
        <strain evidence="3">GM15</strain>
        <tissue evidence="3">Leaf</tissue>
    </source>
</reference>
<feature type="region of interest" description="Disordered" evidence="1">
    <location>
        <begin position="241"/>
        <end position="271"/>
    </location>
</feature>
<dbReference type="GO" id="GO:0000976">
    <property type="term" value="F:transcription cis-regulatory region binding"/>
    <property type="evidence" value="ECO:0007669"/>
    <property type="project" value="TreeGrafter"/>
</dbReference>
<dbReference type="GO" id="GO:0005634">
    <property type="term" value="C:nucleus"/>
    <property type="evidence" value="ECO:0007669"/>
    <property type="project" value="TreeGrafter"/>
</dbReference>
<dbReference type="EMBL" id="JAAWWB010000036">
    <property type="protein sequence ID" value="KAG6739599.1"/>
    <property type="molecule type" value="Genomic_DNA"/>
</dbReference>
<dbReference type="PANTHER" id="PTHR31307">
    <property type="entry name" value="TRIHELIX TRANSCRIPTION FACTOR ASIL2"/>
    <property type="match status" value="1"/>
</dbReference>
<feature type="compositionally biased region" description="Basic and acidic residues" evidence="1">
    <location>
        <begin position="241"/>
        <end position="250"/>
    </location>
</feature>
<evidence type="ECO:0000256" key="1">
    <source>
        <dbReference type="SAM" id="MobiDB-lite"/>
    </source>
</evidence>
<organism evidence="3 4">
    <name type="scientific">Populus tomentosa</name>
    <name type="common">Chinese white poplar</name>
    <dbReference type="NCBI Taxonomy" id="118781"/>
    <lineage>
        <taxon>Eukaryota</taxon>
        <taxon>Viridiplantae</taxon>
        <taxon>Streptophyta</taxon>
        <taxon>Embryophyta</taxon>
        <taxon>Tracheophyta</taxon>
        <taxon>Spermatophyta</taxon>
        <taxon>Magnoliopsida</taxon>
        <taxon>eudicotyledons</taxon>
        <taxon>Gunneridae</taxon>
        <taxon>Pentapetalae</taxon>
        <taxon>rosids</taxon>
        <taxon>fabids</taxon>
        <taxon>Malpighiales</taxon>
        <taxon>Salicaceae</taxon>
        <taxon>Saliceae</taxon>
        <taxon>Populus</taxon>
    </lineage>
</organism>
<name>A0A8X8C4R0_POPTO</name>
<protein>
    <recommendedName>
        <fullName evidence="2">Myb/SANT-like DNA-binding domain-containing protein</fullName>
    </recommendedName>
</protein>
<feature type="region of interest" description="Disordered" evidence="1">
    <location>
        <begin position="328"/>
        <end position="356"/>
    </location>
</feature>
<accession>A0A8X8C4R0</accession>
<dbReference type="Proteomes" id="UP000886885">
    <property type="component" value="Chromosome 18D"/>
</dbReference>
<dbReference type="InterPro" id="IPR044823">
    <property type="entry name" value="ASIL1/2-like"/>
</dbReference>
<evidence type="ECO:0000313" key="4">
    <source>
        <dbReference type="Proteomes" id="UP000886885"/>
    </source>
</evidence>
<evidence type="ECO:0000313" key="3">
    <source>
        <dbReference type="EMBL" id="KAG6739599.1"/>
    </source>
</evidence>
<feature type="region of interest" description="Disordered" evidence="1">
    <location>
        <begin position="1"/>
        <end position="30"/>
    </location>
</feature>